<feature type="transmembrane region" description="Helical" evidence="5">
    <location>
        <begin position="110"/>
        <end position="131"/>
    </location>
</feature>
<sequence length="174" mass="18703">MQDLSNVTAGWSIVDLALAVGLLLSMVVGLWRGLLTEVLSLLGWIAAYFAAQWWGPTMGRTLPIDEPGSRLNVLAGMMVVFVAAWLAWALMSWALRQIVSASGLGGTDRLLGAVFGLARGVLVALVLYTLISMTPMTDWEPWKASHAAPWLSAVMDILRPVLPGEVTKYLPAAA</sequence>
<dbReference type="PANTHER" id="PTHR36926">
    <property type="entry name" value="COLICIN V PRODUCTION PROTEIN"/>
    <property type="match status" value="1"/>
</dbReference>
<dbReference type="EMBL" id="RSED01000021">
    <property type="protein sequence ID" value="RRS02495.1"/>
    <property type="molecule type" value="Genomic_DNA"/>
</dbReference>
<dbReference type="InterPro" id="IPR052719">
    <property type="entry name" value="CvpA-like"/>
</dbReference>
<dbReference type="InterPro" id="IPR003825">
    <property type="entry name" value="Colicin-V_CvpA"/>
</dbReference>
<evidence type="ECO:0000256" key="2">
    <source>
        <dbReference type="ARBA" id="ARBA00022692"/>
    </source>
</evidence>
<proteinExistence type="predicted"/>
<evidence type="ECO:0000256" key="4">
    <source>
        <dbReference type="ARBA" id="ARBA00023136"/>
    </source>
</evidence>
<dbReference type="GO" id="GO:0009403">
    <property type="term" value="P:toxin biosynthetic process"/>
    <property type="evidence" value="ECO:0007669"/>
    <property type="project" value="InterPro"/>
</dbReference>
<gene>
    <name evidence="6" type="ORF">EIP75_19980</name>
</gene>
<comment type="subcellular location">
    <subcellularLocation>
        <location evidence="1">Membrane</location>
        <topology evidence="1">Multi-pass membrane protein</topology>
    </subcellularLocation>
</comment>
<organism evidence="6 7">
    <name type="scientific">Aquabacterium soli</name>
    <dbReference type="NCBI Taxonomy" id="2493092"/>
    <lineage>
        <taxon>Bacteria</taxon>
        <taxon>Pseudomonadati</taxon>
        <taxon>Pseudomonadota</taxon>
        <taxon>Betaproteobacteria</taxon>
        <taxon>Burkholderiales</taxon>
        <taxon>Aquabacterium</taxon>
    </lineage>
</organism>
<feature type="transmembrane region" description="Helical" evidence="5">
    <location>
        <begin position="38"/>
        <end position="55"/>
    </location>
</feature>
<protein>
    <submittedName>
        <fullName evidence="6">CvpA family protein</fullName>
    </submittedName>
</protein>
<keyword evidence="7" id="KW-1185">Reference proteome</keyword>
<dbReference type="Pfam" id="PF02674">
    <property type="entry name" value="Colicin_V"/>
    <property type="match status" value="1"/>
</dbReference>
<name>A0A3R8YKF8_9BURK</name>
<evidence type="ECO:0000256" key="1">
    <source>
        <dbReference type="ARBA" id="ARBA00004141"/>
    </source>
</evidence>
<comment type="caution">
    <text evidence="6">The sequence shown here is derived from an EMBL/GenBank/DDBJ whole genome shotgun (WGS) entry which is preliminary data.</text>
</comment>
<keyword evidence="3 5" id="KW-1133">Transmembrane helix</keyword>
<evidence type="ECO:0000313" key="6">
    <source>
        <dbReference type="EMBL" id="RRS02495.1"/>
    </source>
</evidence>
<evidence type="ECO:0000256" key="5">
    <source>
        <dbReference type="SAM" id="Phobius"/>
    </source>
</evidence>
<dbReference type="GO" id="GO:0016020">
    <property type="term" value="C:membrane"/>
    <property type="evidence" value="ECO:0007669"/>
    <property type="project" value="UniProtKB-SubCell"/>
</dbReference>
<dbReference type="OrthoDB" id="9810601at2"/>
<reference evidence="6 7" key="1">
    <citation type="submission" date="2018-12" db="EMBL/GenBank/DDBJ databases">
        <title>The whole draft genome of Aquabacterium sp. SJQ9.</title>
        <authorList>
            <person name="Sun L."/>
            <person name="Gao X."/>
            <person name="Chen W."/>
            <person name="Huang K."/>
        </authorList>
    </citation>
    <scope>NUCLEOTIDE SEQUENCE [LARGE SCALE GENOMIC DNA]</scope>
    <source>
        <strain evidence="6 7">SJQ9</strain>
    </source>
</reference>
<feature type="transmembrane region" description="Helical" evidence="5">
    <location>
        <begin position="75"/>
        <end position="98"/>
    </location>
</feature>
<feature type="transmembrane region" description="Helical" evidence="5">
    <location>
        <begin position="12"/>
        <end position="31"/>
    </location>
</feature>
<keyword evidence="4 5" id="KW-0472">Membrane</keyword>
<dbReference type="PANTHER" id="PTHR36926:SF1">
    <property type="entry name" value="COLICIN V PRODUCTION PROTEIN"/>
    <property type="match status" value="1"/>
</dbReference>
<keyword evidence="2 5" id="KW-0812">Transmembrane</keyword>
<evidence type="ECO:0000313" key="7">
    <source>
        <dbReference type="Proteomes" id="UP000269265"/>
    </source>
</evidence>
<dbReference type="Proteomes" id="UP000269265">
    <property type="component" value="Unassembled WGS sequence"/>
</dbReference>
<dbReference type="AlphaFoldDB" id="A0A3R8YKF8"/>
<dbReference type="RefSeq" id="WP_125244961.1">
    <property type="nucleotide sequence ID" value="NZ_RSED01000021.1"/>
</dbReference>
<accession>A0A3R8YKF8</accession>
<evidence type="ECO:0000256" key="3">
    <source>
        <dbReference type="ARBA" id="ARBA00022989"/>
    </source>
</evidence>